<evidence type="ECO:0000259" key="1">
    <source>
        <dbReference type="Pfam" id="PF08885"/>
    </source>
</evidence>
<dbReference type="RefSeq" id="WP_395416148.1">
    <property type="nucleotide sequence ID" value="NZ_JBIPKE010000011.1"/>
</dbReference>
<dbReference type="Gene3D" id="3.40.50.1110">
    <property type="entry name" value="SGNH hydrolase"/>
    <property type="match status" value="1"/>
</dbReference>
<dbReference type="SUPFAM" id="SSF52266">
    <property type="entry name" value="SGNH hydrolase"/>
    <property type="match status" value="1"/>
</dbReference>
<dbReference type="Proteomes" id="UP001610063">
    <property type="component" value="Unassembled WGS sequence"/>
</dbReference>
<dbReference type="InterPro" id="IPR014982">
    <property type="entry name" value="GSCFA"/>
</dbReference>
<organism evidence="2 3">
    <name type="scientific">Marinoscillum luteum</name>
    <dbReference type="NCBI Taxonomy" id="861051"/>
    <lineage>
        <taxon>Bacteria</taxon>
        <taxon>Pseudomonadati</taxon>
        <taxon>Bacteroidota</taxon>
        <taxon>Cytophagia</taxon>
        <taxon>Cytophagales</taxon>
        <taxon>Reichenbachiellaceae</taxon>
        <taxon>Marinoscillum</taxon>
    </lineage>
</organism>
<reference evidence="2 3" key="1">
    <citation type="journal article" date="2013" name="Int. J. Syst. Evol. Microbiol.">
        <title>Marinoscillum luteum sp. nov., isolated from marine sediment.</title>
        <authorList>
            <person name="Cha I.T."/>
            <person name="Park S.J."/>
            <person name="Kim S.J."/>
            <person name="Kim J.G."/>
            <person name="Jung M.Y."/>
            <person name="Shin K.S."/>
            <person name="Kwon K.K."/>
            <person name="Yang S.H."/>
            <person name="Seo Y.S."/>
            <person name="Rhee S.K."/>
        </authorList>
    </citation>
    <scope>NUCLEOTIDE SEQUENCE [LARGE SCALE GENOMIC DNA]</scope>
    <source>
        <strain evidence="2 3">KCTC 23939</strain>
    </source>
</reference>
<dbReference type="EC" id="3.1.-.-" evidence="2"/>
<evidence type="ECO:0000313" key="2">
    <source>
        <dbReference type="EMBL" id="MFH6982445.1"/>
    </source>
</evidence>
<keyword evidence="2" id="KW-0378">Hydrolase</keyword>
<proteinExistence type="predicted"/>
<name>A0ABW7N5W6_9BACT</name>
<evidence type="ECO:0000313" key="3">
    <source>
        <dbReference type="Proteomes" id="UP001610063"/>
    </source>
</evidence>
<dbReference type="Pfam" id="PF08885">
    <property type="entry name" value="GSCFA"/>
    <property type="match status" value="1"/>
</dbReference>
<feature type="domain" description="GSCFA" evidence="1">
    <location>
        <begin position="21"/>
        <end position="255"/>
    </location>
</feature>
<dbReference type="GO" id="GO:0016787">
    <property type="term" value="F:hydrolase activity"/>
    <property type="evidence" value="ECO:0007669"/>
    <property type="project" value="UniProtKB-KW"/>
</dbReference>
<comment type="caution">
    <text evidence="2">The sequence shown here is derived from an EMBL/GenBank/DDBJ whole genome shotgun (WGS) entry which is preliminary data.</text>
</comment>
<dbReference type="EMBL" id="JBIPKE010000011">
    <property type="protein sequence ID" value="MFH6982445.1"/>
    <property type="molecule type" value="Genomic_DNA"/>
</dbReference>
<keyword evidence="3" id="KW-1185">Reference proteome</keyword>
<protein>
    <submittedName>
        <fullName evidence="2">GSCFA domain-containing protein</fullName>
        <ecNumber evidence="2">3.1.-.-</ecNumber>
    </submittedName>
</protein>
<sequence length="323" mass="37295">MFTLPFQIPEAPHKIKLKDSIFSIGSCFSDNIGDKLTAHKFDVVTNPLGILYNPFSIFKNLRLLLSEGLDPDNFIEAGGVYFHWDTHSDISGTAMDSFKALLEARSHTSRQSLTSANWLIITLGTIYVYKHLESGKIVANCHKIPQRHFQKLSLSQAEIEEDFFQTMELLRTINPDIKVILTVSPVRHIRDGLIENNVSKATLLQTVNNIVKNDPNIYYFPAYEILIDELRDYRFFKEDMIHPTEQAIQYIWERFITACLDPDAIGFISEWTKVKKSLEHRPFHPDTNEHQRFLRSTLTKLEALSQRVDVSGEMELIKNQLIR</sequence>
<dbReference type="CDD" id="cd00229">
    <property type="entry name" value="SGNH_hydrolase"/>
    <property type="match status" value="1"/>
</dbReference>
<gene>
    <name evidence="2" type="ORF">ACHKAR_03295</name>
</gene>
<accession>A0ABW7N5W6</accession>
<dbReference type="InterPro" id="IPR036514">
    <property type="entry name" value="SGNH_hydro_sf"/>
</dbReference>